<keyword evidence="3" id="KW-1185">Reference proteome</keyword>
<accession>A0A380HA19</accession>
<dbReference type="AlphaFoldDB" id="A0A380HA19"/>
<feature type="region of interest" description="Disordered" evidence="1">
    <location>
        <begin position="1"/>
        <end position="29"/>
    </location>
</feature>
<reference evidence="2 3" key="1">
    <citation type="submission" date="2018-06" db="EMBL/GenBank/DDBJ databases">
        <authorList>
            <consortium name="Pathogen Informatics"/>
            <person name="Doyle S."/>
        </authorList>
    </citation>
    <scope>NUCLEOTIDE SEQUENCE [LARGE SCALE GENOMIC DNA]</scope>
    <source>
        <strain evidence="2 3">NCTC11807</strain>
    </source>
</reference>
<organism evidence="2 3">
    <name type="scientific">Staphylococcus saccharolyticus</name>
    <dbReference type="NCBI Taxonomy" id="33028"/>
    <lineage>
        <taxon>Bacteria</taxon>
        <taxon>Bacillati</taxon>
        <taxon>Bacillota</taxon>
        <taxon>Bacilli</taxon>
        <taxon>Bacillales</taxon>
        <taxon>Staphylococcaceae</taxon>
        <taxon>Staphylococcus</taxon>
    </lineage>
</organism>
<sequence>MNKKLQKNIEKRHKEEAKQREEAEKARKKEFKKYQDYVVDSVVKQNKNKDLSCS</sequence>
<dbReference type="Proteomes" id="UP000255425">
    <property type="component" value="Unassembled WGS sequence"/>
</dbReference>
<proteinExistence type="predicted"/>
<gene>
    <name evidence="2" type="ORF">NCTC11807_02301</name>
</gene>
<dbReference type="EMBL" id="UHDZ01000001">
    <property type="protein sequence ID" value="SUM73735.1"/>
    <property type="molecule type" value="Genomic_DNA"/>
</dbReference>
<evidence type="ECO:0000313" key="3">
    <source>
        <dbReference type="Proteomes" id="UP000255425"/>
    </source>
</evidence>
<evidence type="ECO:0000256" key="1">
    <source>
        <dbReference type="SAM" id="MobiDB-lite"/>
    </source>
</evidence>
<feature type="compositionally biased region" description="Basic and acidic residues" evidence="1">
    <location>
        <begin position="7"/>
        <end position="29"/>
    </location>
</feature>
<name>A0A380HA19_9STAP</name>
<protein>
    <submittedName>
        <fullName evidence="2">Uncharacterized protein</fullName>
    </submittedName>
</protein>
<evidence type="ECO:0000313" key="2">
    <source>
        <dbReference type="EMBL" id="SUM73735.1"/>
    </source>
</evidence>